<dbReference type="Pfam" id="PF05853">
    <property type="entry name" value="BKACE"/>
    <property type="match status" value="1"/>
</dbReference>
<dbReference type="GO" id="GO:0046872">
    <property type="term" value="F:metal ion binding"/>
    <property type="evidence" value="ECO:0007669"/>
    <property type="project" value="UniProtKB-KW"/>
</dbReference>
<keyword evidence="2 5" id="KW-0808">Transferase</keyword>
<evidence type="ECO:0000313" key="5">
    <source>
        <dbReference type="EMBL" id="SMX26485.1"/>
    </source>
</evidence>
<dbReference type="PANTHER" id="PTHR37418:SF2">
    <property type="entry name" value="3-KETO-5-AMINOHEXANOATE CLEAVAGE ENZYME"/>
    <property type="match status" value="1"/>
</dbReference>
<dbReference type="RefSeq" id="WP_099242347.1">
    <property type="nucleotide sequence ID" value="NZ_FXXP01000001.1"/>
</dbReference>
<dbReference type="GO" id="GO:0043720">
    <property type="term" value="F:3-keto-5-aminohexanoate cleavage activity"/>
    <property type="evidence" value="ECO:0007669"/>
    <property type="project" value="InterPro"/>
</dbReference>
<keyword evidence="6" id="KW-1185">Reference proteome</keyword>
<dbReference type="InterPro" id="IPR013785">
    <property type="entry name" value="Aldolase_TIM"/>
</dbReference>
<dbReference type="AlphaFoldDB" id="A0A238J7X5"/>
<gene>
    <name evidence="5" type="primary">kce_2</name>
    <name evidence="5" type="ORF">TRP8649_00564</name>
</gene>
<keyword evidence="4" id="KW-0862">Zinc</keyword>
<dbReference type="Gene3D" id="3.20.20.70">
    <property type="entry name" value="Aldolase class I"/>
    <property type="match status" value="1"/>
</dbReference>
<comment type="cofactor">
    <cofactor evidence="1">
        <name>Zn(2+)</name>
        <dbReference type="ChEBI" id="CHEBI:29105"/>
    </cofactor>
</comment>
<evidence type="ECO:0000256" key="4">
    <source>
        <dbReference type="ARBA" id="ARBA00022833"/>
    </source>
</evidence>
<dbReference type="Proteomes" id="UP000225972">
    <property type="component" value="Unassembled WGS sequence"/>
</dbReference>
<evidence type="ECO:0000313" key="6">
    <source>
        <dbReference type="Proteomes" id="UP000225972"/>
    </source>
</evidence>
<dbReference type="EC" id="2.-.-.-" evidence="5"/>
<evidence type="ECO:0000256" key="2">
    <source>
        <dbReference type="ARBA" id="ARBA00022679"/>
    </source>
</evidence>
<evidence type="ECO:0000256" key="1">
    <source>
        <dbReference type="ARBA" id="ARBA00001947"/>
    </source>
</evidence>
<reference evidence="5" key="1">
    <citation type="submission" date="2017-05" db="EMBL/GenBank/DDBJ databases">
        <authorList>
            <person name="Song R."/>
            <person name="Chenine A.L."/>
            <person name="Ruprecht R.M."/>
        </authorList>
    </citation>
    <scope>NUCLEOTIDE SEQUENCE [LARGE SCALE GENOMIC DNA]</scope>
    <source>
        <strain evidence="5">CECT 8649</strain>
    </source>
</reference>
<name>A0A238J7X5_9RHOB</name>
<dbReference type="OrthoDB" id="9805277at2"/>
<dbReference type="EMBL" id="FXXP01000001">
    <property type="protein sequence ID" value="SMX26485.1"/>
    <property type="molecule type" value="Genomic_DNA"/>
</dbReference>
<evidence type="ECO:0000256" key="3">
    <source>
        <dbReference type="ARBA" id="ARBA00022723"/>
    </source>
</evidence>
<organism evidence="5 6">
    <name type="scientific">Pelagimonas phthalicica</name>
    <dbReference type="NCBI Taxonomy" id="1037362"/>
    <lineage>
        <taxon>Bacteria</taxon>
        <taxon>Pseudomonadati</taxon>
        <taxon>Pseudomonadota</taxon>
        <taxon>Alphaproteobacteria</taxon>
        <taxon>Rhodobacterales</taxon>
        <taxon>Roseobacteraceae</taxon>
        <taxon>Pelagimonas</taxon>
    </lineage>
</organism>
<sequence>MRLPKIMVAPNGARLQKSDHPAVPISLDEIVACAKACQKAGAGALHLHLRDEDGGHLLDARAYQNALARLHQECPGLLIQITTEAAGKYQPAHQRQVALNSAARHVSVSVREIMGEPDAARSFYEACHAWDITIQHILYDVKDADLLRGVLPADRFNDPNLQLIYVLGRYSEGQASHLDMLDPFLAWMETNKLGPDWAVCAFGPKETDCLVYAAAKGGKCRIGFENSRHMSSGAIAQSNDQRVAELVRLLV</sequence>
<protein>
    <submittedName>
        <fullName evidence="5">3-keto-5-aminohexanoate cleavage enzyme</fullName>
        <ecNumber evidence="5">2.-.-.-</ecNumber>
    </submittedName>
</protein>
<dbReference type="PANTHER" id="PTHR37418">
    <property type="entry name" value="3-KETO-5-AMINOHEXANOATE CLEAVAGE ENZYME-RELATED"/>
    <property type="match status" value="1"/>
</dbReference>
<proteinExistence type="predicted"/>
<dbReference type="InterPro" id="IPR008567">
    <property type="entry name" value="BKACE"/>
</dbReference>
<keyword evidence="3" id="KW-0479">Metal-binding</keyword>
<accession>A0A238J7X5</accession>